<feature type="transmembrane region" description="Helical" evidence="1">
    <location>
        <begin position="40"/>
        <end position="60"/>
    </location>
</feature>
<dbReference type="RefSeq" id="WP_053070881.1">
    <property type="nucleotide sequence ID" value="NZ_FNRS01000001.1"/>
</dbReference>
<keyword evidence="3" id="KW-1185">Reference proteome</keyword>
<keyword evidence="1" id="KW-0472">Membrane</keyword>
<protein>
    <submittedName>
        <fullName evidence="2">Uncharacterized protein</fullName>
    </submittedName>
</protein>
<keyword evidence="1" id="KW-1133">Transmembrane helix</keyword>
<feature type="transmembrane region" description="Helical" evidence="1">
    <location>
        <begin position="12"/>
        <end position="34"/>
    </location>
</feature>
<name>A0A1H4LTU2_PSETA</name>
<evidence type="ECO:0000313" key="3">
    <source>
        <dbReference type="Proteomes" id="UP000183155"/>
    </source>
</evidence>
<proteinExistence type="predicted"/>
<organism evidence="2 3">
    <name type="scientific">Pseudomonas taetrolens</name>
    <dbReference type="NCBI Taxonomy" id="47884"/>
    <lineage>
        <taxon>Bacteria</taxon>
        <taxon>Pseudomonadati</taxon>
        <taxon>Pseudomonadota</taxon>
        <taxon>Gammaproteobacteria</taxon>
        <taxon>Pseudomonadales</taxon>
        <taxon>Pseudomonadaceae</taxon>
        <taxon>Pseudomonas</taxon>
    </lineage>
</organism>
<accession>A0A1H4LTU2</accession>
<keyword evidence="1" id="KW-0812">Transmembrane</keyword>
<sequence length="258" mass="28974">MIKNKININNPLTVIAIFSMLTEASAAASLPYINRENQKIYVWFLIVFPSFLITLFFLTLNFNNKTLYTPADLSKERATLAAPASTEAYPDQSIAESNNHTDLSPSGLLSQPGIKFSSCSPLRYIFLPQPPKYRPHNLKAAAYADNTPFNLSEVSSTRTETTAFKHFHLIDLNCTAWQLTPKNTLNDVLRKHFKLSQLPKSSTQKNDLVLLLTDTASEVETCLQYTSISKHKSAALFGQATVLTYNIETRQLNRLRSP</sequence>
<gene>
    <name evidence="2" type="ORF">SAMN04490203_1072</name>
</gene>
<dbReference type="Proteomes" id="UP000183155">
    <property type="component" value="Unassembled WGS sequence"/>
</dbReference>
<evidence type="ECO:0000313" key="2">
    <source>
        <dbReference type="EMBL" id="SEB74086.1"/>
    </source>
</evidence>
<comment type="caution">
    <text evidence="2">The sequence shown here is derived from an EMBL/GenBank/DDBJ whole genome shotgun (WGS) entry which is preliminary data.</text>
</comment>
<evidence type="ECO:0000256" key="1">
    <source>
        <dbReference type="SAM" id="Phobius"/>
    </source>
</evidence>
<dbReference type="EMBL" id="FNRS01000001">
    <property type="protein sequence ID" value="SEB74086.1"/>
    <property type="molecule type" value="Genomic_DNA"/>
</dbReference>
<reference evidence="2 3" key="1">
    <citation type="submission" date="2016-10" db="EMBL/GenBank/DDBJ databases">
        <authorList>
            <person name="Varghese N."/>
            <person name="Submissions S."/>
        </authorList>
    </citation>
    <scope>NUCLEOTIDE SEQUENCE [LARGE SCALE GENOMIC DNA]</scope>
    <source>
        <strain evidence="2 3">BS3652</strain>
    </source>
</reference>